<dbReference type="RefSeq" id="WP_324779056.1">
    <property type="nucleotide sequence ID" value="NZ_CP141769.1"/>
</dbReference>
<sequence length="141" mass="15125">MTWREHLEARLQASRPARVCALDAAARALAAVALPGVAIDDAATAPAPCALALGVDALDGLDAAQAEQLLSRVRLYTAPHVLVVARPGCALDEAAFRALGFTLAATDAAGVRVHEYDIETYKSVPDWLNSRFWAHPERWEP</sequence>
<keyword evidence="2" id="KW-1185">Reference proteome</keyword>
<dbReference type="InterPro" id="IPR046199">
    <property type="entry name" value="DUF6231"/>
</dbReference>
<dbReference type="Proteomes" id="UP001334732">
    <property type="component" value="Chromosome"/>
</dbReference>
<dbReference type="Pfam" id="PF19742">
    <property type="entry name" value="DUF6231"/>
    <property type="match status" value="1"/>
</dbReference>
<evidence type="ECO:0000313" key="1">
    <source>
        <dbReference type="EMBL" id="WRS38525.1"/>
    </source>
</evidence>
<reference evidence="1 2" key="1">
    <citation type="submission" date="2023-12" db="EMBL/GenBank/DDBJ databases">
        <title>Thiobacillus sedimentum sp. nov., a chemolithoautotrophic sulfur-oxidizing bacterium isolated from freshwater sediment.</title>
        <authorList>
            <person name="Luo J."/>
            <person name="Dai C."/>
        </authorList>
    </citation>
    <scope>NUCLEOTIDE SEQUENCE [LARGE SCALE GENOMIC DNA]</scope>
    <source>
        <strain evidence="1 2">SCUT-2</strain>
    </source>
</reference>
<protein>
    <submittedName>
        <fullName evidence="1">DUF6231 family protein</fullName>
    </submittedName>
</protein>
<dbReference type="EMBL" id="CP141769">
    <property type="protein sequence ID" value="WRS38525.1"/>
    <property type="molecule type" value="Genomic_DNA"/>
</dbReference>
<name>A0ABZ1CHH0_9PROT</name>
<evidence type="ECO:0000313" key="2">
    <source>
        <dbReference type="Proteomes" id="UP001334732"/>
    </source>
</evidence>
<proteinExistence type="predicted"/>
<gene>
    <name evidence="1" type="ORF">VA613_10970</name>
</gene>
<accession>A0ABZ1CHH0</accession>
<organism evidence="1 2">
    <name type="scientific">Thiobacillus sedimenti</name>
    <dbReference type="NCBI Taxonomy" id="3110231"/>
    <lineage>
        <taxon>Bacteria</taxon>
        <taxon>Pseudomonadati</taxon>
        <taxon>Pseudomonadota</taxon>
        <taxon>Betaproteobacteria</taxon>
        <taxon>Nitrosomonadales</taxon>
        <taxon>Thiobacillaceae</taxon>
        <taxon>Thiobacillus</taxon>
    </lineage>
</organism>